<dbReference type="VEuPathDB" id="FungiDB:FOXG_16011"/>
<organism evidence="2 4">
    <name type="scientific">Fusarium oxysporum f. sp. lycopersici (strain 4287 / CBS 123668 / FGSC 9935 / NRRL 34936)</name>
    <name type="common">Fusarium vascular wilt of tomato</name>
    <dbReference type="NCBI Taxonomy" id="426428"/>
    <lineage>
        <taxon>Eukaryota</taxon>
        <taxon>Fungi</taxon>
        <taxon>Dikarya</taxon>
        <taxon>Ascomycota</taxon>
        <taxon>Pezizomycotina</taxon>
        <taxon>Sordariomycetes</taxon>
        <taxon>Hypocreomycetidae</taxon>
        <taxon>Hypocreales</taxon>
        <taxon>Nectriaceae</taxon>
        <taxon>Fusarium</taxon>
        <taxon>Fusarium oxysporum species complex</taxon>
    </lineage>
</organism>
<accession>A0A0J9W4J7</accession>
<dbReference type="Gene3D" id="3.40.50.1460">
    <property type="match status" value="1"/>
</dbReference>
<dbReference type="KEGG" id="fox:FOXG_15553"/>
<reference evidence="2" key="1">
    <citation type="submission" date="2007-04" db="EMBL/GenBank/DDBJ databases">
        <authorList>
            <consortium name="The Broad Institute Genome Sequencing Platform"/>
            <person name="Birren B."/>
            <person name="Lander E."/>
            <person name="Galagan J."/>
            <person name="Nusbaum C."/>
            <person name="Devon K."/>
            <person name="Ma L.-J."/>
            <person name="Jaffe D."/>
            <person name="Butler J."/>
            <person name="Alvarez P."/>
            <person name="Gnerre S."/>
            <person name="Grabherr M."/>
            <person name="Kleber M."/>
            <person name="Mauceli E."/>
            <person name="Brockman W."/>
            <person name="MacCallum I.A."/>
            <person name="Young S."/>
            <person name="LaButti K."/>
            <person name="DeCaprio D."/>
            <person name="Crawford M."/>
            <person name="Koehrsen M."/>
            <person name="Engels R."/>
            <person name="Montgomery P."/>
            <person name="Pearson M."/>
            <person name="Howarth C."/>
            <person name="Larson L."/>
            <person name="White J."/>
            <person name="O'Leary S."/>
            <person name="Kodira C."/>
            <person name="Zeng Q."/>
            <person name="Yandava C."/>
            <person name="Alvarado L."/>
            <person name="Kistler C."/>
            <person name="Shim W.-B."/>
            <person name="Kang S."/>
            <person name="Woloshuk C."/>
        </authorList>
    </citation>
    <scope>NUCLEOTIDE SEQUENCE</scope>
    <source>
        <strain evidence="2">4287</strain>
    </source>
</reference>
<dbReference type="InterPro" id="IPR029030">
    <property type="entry name" value="Caspase-like_dom_sf"/>
</dbReference>
<evidence type="ECO:0000313" key="2">
    <source>
        <dbReference type="EMBL" id="KNB17808.1"/>
    </source>
</evidence>
<proteinExistence type="predicted"/>
<dbReference type="SUPFAM" id="SSF52129">
    <property type="entry name" value="Caspase-like"/>
    <property type="match status" value="1"/>
</dbReference>
<gene>
    <name evidence="2" type="ORF">FOXG_15553</name>
    <name evidence="3" type="ORF">FOXG_16011</name>
</gene>
<dbReference type="InterPro" id="IPR011990">
    <property type="entry name" value="TPR-like_helical_dom_sf"/>
</dbReference>
<dbReference type="OrthoDB" id="9991317at2759"/>
<dbReference type="EMBL" id="DS231723">
    <property type="protein sequence ID" value="KNB17808.1"/>
    <property type="molecule type" value="Genomic_DNA"/>
</dbReference>
<evidence type="ECO:0000259" key="1">
    <source>
        <dbReference type="Pfam" id="PF12770"/>
    </source>
</evidence>
<dbReference type="Pfam" id="PF12770">
    <property type="entry name" value="CHAT"/>
    <property type="match status" value="1"/>
</dbReference>
<evidence type="ECO:0000313" key="4">
    <source>
        <dbReference type="Proteomes" id="UP000009097"/>
    </source>
</evidence>
<reference evidence="2" key="2">
    <citation type="journal article" date="2010" name="Nature">
        <title>Comparative genomics reveals mobile pathogenicity chromosomes in Fusarium.</title>
        <authorList>
            <person name="Ma L.J."/>
            <person name="van der Does H.C."/>
            <person name="Borkovich K.A."/>
            <person name="Coleman J.J."/>
            <person name="Daboussi M.J."/>
            <person name="Di Pietro A."/>
            <person name="Dufresne M."/>
            <person name="Freitag M."/>
            <person name="Grabherr M."/>
            <person name="Henrissat B."/>
            <person name="Houterman P.M."/>
            <person name="Kang S."/>
            <person name="Shim W.B."/>
            <person name="Woloshuk C."/>
            <person name="Xie X."/>
            <person name="Xu J.R."/>
            <person name="Antoniw J."/>
            <person name="Baker S.E."/>
            <person name="Bluhm B.H."/>
            <person name="Breakspear A."/>
            <person name="Brown D.W."/>
            <person name="Butchko R.A."/>
            <person name="Chapman S."/>
            <person name="Coulson R."/>
            <person name="Coutinho P.M."/>
            <person name="Danchin E.G."/>
            <person name="Diener A."/>
            <person name="Gale L.R."/>
            <person name="Gardiner D.M."/>
            <person name="Goff S."/>
            <person name="Hammond-Kosack K.E."/>
            <person name="Hilburn K."/>
            <person name="Hua-Van A."/>
            <person name="Jonkers W."/>
            <person name="Kazan K."/>
            <person name="Kodira C.D."/>
            <person name="Koehrsen M."/>
            <person name="Kumar L."/>
            <person name="Lee Y.H."/>
            <person name="Li L."/>
            <person name="Manners J.M."/>
            <person name="Miranda-Saavedra D."/>
            <person name="Mukherjee M."/>
            <person name="Park G."/>
            <person name="Park J."/>
            <person name="Park S.Y."/>
            <person name="Proctor R.H."/>
            <person name="Regev A."/>
            <person name="Ruiz-Roldan M.C."/>
            <person name="Sain D."/>
            <person name="Sakthikumar S."/>
            <person name="Sykes S."/>
            <person name="Schwartz D.C."/>
            <person name="Turgeon B.G."/>
            <person name="Wapinski I."/>
            <person name="Yoder O."/>
            <person name="Young S."/>
            <person name="Zeng Q."/>
            <person name="Zhou S."/>
            <person name="Galagan J."/>
            <person name="Cuomo C.A."/>
            <person name="Kistler H.C."/>
            <person name="Rep M."/>
        </authorList>
    </citation>
    <scope>NUCLEOTIDE SEQUENCE [LARGE SCALE GENOMIC DNA]</scope>
    <source>
        <strain evidence="2">4287</strain>
    </source>
</reference>
<dbReference type="KEGG" id="fox:FOXG_16011"/>
<dbReference type="AlphaFoldDB" id="A0A0J9W4J7"/>
<protein>
    <recommendedName>
        <fullName evidence="1">CHAT domain-containing protein</fullName>
    </recommendedName>
</protein>
<dbReference type="GeneID" id="28956987"/>
<dbReference type="RefSeq" id="XP_018256366.1">
    <property type="nucleotide sequence ID" value="XM_018396096.1"/>
</dbReference>
<dbReference type="InterPro" id="IPR024983">
    <property type="entry name" value="CHAT_dom"/>
</dbReference>
<evidence type="ECO:0000313" key="3">
    <source>
        <dbReference type="EMBL" id="KNB18321.1"/>
    </source>
</evidence>
<dbReference type="EMBL" id="DS231725">
    <property type="protein sequence ID" value="KNB18321.1"/>
    <property type="molecule type" value="Genomic_DNA"/>
</dbReference>
<dbReference type="Proteomes" id="UP000009097">
    <property type="component" value="Unassembled WGS sequence"/>
</dbReference>
<sequence>MDNVEYLSSAELLQYLQNVCEDQEDIPAHGMDLDIATLVGDGTPQEIKDVIDICKCIGEFEEEEQIKATDKLIEYLLNSPIIDDVEVLKEAIELSAELYRDQSVARDGILLTYRANNYAKALGHRYWQQGIRKDLDESIRLSEEAVAASPQAMFILSSPIGTIQQQPGLEVHALNTLAARLDELFQLTGSLESLDRSINIMESLISTVHGPDWETSRMEWLGNLAASIQRRYEQNEGGSTEDIDRAIQISREALQMMEWNDARRPLMLCTLANALGGRAFATDQKDNLDEAVKLLREARDTTPTKDARNTEVGYNLALRLFQRHAASDVNEAVSVAESILEYTHDNHPIRPHLQNLLGALHYEQYTKGVSKEGALRVLELSWEALRSSHYPSVLYRVQAGRRILHLCCEMQNWLAAYEAAIATIELIPKLSMREILNSDKQRLLSKDDVAGFSSDAAAAALNAGKGGFEVIRLLEMGRGSLASSVAELRTDPTSLQREDPEMAHQFIELRDQLQINSPGQHHLSQEFDALLSVIRQKPGFENFLKPPGDQNILDAAADGPIIMLNQSEYRSGVDAILIERDNVRIMNLRVSLEDMNVPLGRLQDKAFLERLWDSIANPILEGLGIGLPSPGASVPRIWWIPTGALSRLPFHAAGRHFVPFADSVIDRAVSSYSSSIKALLEGRARSSWLPQPNKDNAVLIGMSNTPGCSTLHYAIKEVRKIENLFAINGFTSTVLSNDRAEKQSILQLLKTCAMFHFAGHAMEDPLNPLHSTLLLHNKEKDPMTVESLLEVNLSERSPFLAFLAACRTGSVTMSRFQDESIHLVAAYQLAGFRHVIGSLWPIEDQASMSVAEETYRNLLQGITEDRVSRSLHEATRKLRDNVRLLNGVGNHTKSRDIILVESTDNELREEEGNWIPFVHFGI</sequence>
<dbReference type="Gene3D" id="1.25.40.10">
    <property type="entry name" value="Tetratricopeptide repeat domain"/>
    <property type="match status" value="1"/>
</dbReference>
<feature type="domain" description="CHAT" evidence="1">
    <location>
        <begin position="606"/>
        <end position="883"/>
    </location>
</feature>
<dbReference type="RefSeq" id="XP_018255853.1">
    <property type="nucleotide sequence ID" value="XM_018395651.1"/>
</dbReference>
<dbReference type="GeneID" id="28956593"/>
<name>A0A0J9W4J7_FUSO4</name>
<dbReference type="VEuPathDB" id="FungiDB:FOXG_15553"/>